<proteinExistence type="predicted"/>
<evidence type="ECO:0000313" key="3">
    <source>
        <dbReference type="Proteomes" id="UP000238916"/>
    </source>
</evidence>
<dbReference type="OrthoDB" id="1878374at2"/>
<reference evidence="3" key="1">
    <citation type="submission" date="2018-02" db="EMBL/GenBank/DDBJ databases">
        <authorList>
            <person name="Hausmann B."/>
        </authorList>
    </citation>
    <scope>NUCLEOTIDE SEQUENCE [LARGE SCALE GENOMIC DNA]</scope>
    <source>
        <strain evidence="3">Peat soil MAG SbF1</strain>
    </source>
</reference>
<dbReference type="AlphaFoldDB" id="A0A2U3LC57"/>
<dbReference type="InterPro" id="IPR025668">
    <property type="entry name" value="Tnp_DDE_dom"/>
</dbReference>
<evidence type="ECO:0000313" key="2">
    <source>
        <dbReference type="EMBL" id="SPF49511.1"/>
    </source>
</evidence>
<gene>
    <name evidence="2" type="ORF">SBF1_4500001</name>
</gene>
<dbReference type="InterPro" id="IPR012337">
    <property type="entry name" value="RNaseH-like_sf"/>
</dbReference>
<dbReference type="Proteomes" id="UP000238916">
    <property type="component" value="Unassembled WGS sequence"/>
</dbReference>
<feature type="domain" description="Transposase DDE" evidence="1">
    <location>
        <begin position="38"/>
        <end position="416"/>
    </location>
</feature>
<name>A0A2U3LC57_9FIRM</name>
<organism evidence="2 3">
    <name type="scientific">Candidatus Desulfosporosinus infrequens</name>
    <dbReference type="NCBI Taxonomy" id="2043169"/>
    <lineage>
        <taxon>Bacteria</taxon>
        <taxon>Bacillati</taxon>
        <taxon>Bacillota</taxon>
        <taxon>Clostridia</taxon>
        <taxon>Eubacteriales</taxon>
        <taxon>Desulfitobacteriaceae</taxon>
        <taxon>Desulfosporosinus</taxon>
    </lineage>
</organism>
<dbReference type="Pfam" id="PF13701">
    <property type="entry name" value="DDE_Tnp_1_4"/>
    <property type="match status" value="1"/>
</dbReference>
<dbReference type="SUPFAM" id="SSF53098">
    <property type="entry name" value="Ribonuclease H-like"/>
    <property type="match status" value="1"/>
</dbReference>
<protein>
    <recommendedName>
        <fullName evidence="1">Transposase DDE domain-containing protein</fullName>
    </recommendedName>
</protein>
<accession>A0A2U3LC57</accession>
<evidence type="ECO:0000259" key="1">
    <source>
        <dbReference type="Pfam" id="PF13701"/>
    </source>
</evidence>
<sequence>MKNITFDTGEFKAEKTSAWLAGFLRFAQTIEVFELLEQVKVKMKEIEYTVHQKMITLLLSIVVGCRYTSDINEKLVPDTVAANILDMARFPDQSQINELIRRVDSEGIKQLKNVHHQLFMQNTQCLSSTGFVVVDIDQSGLIANGKTYELAQKGYFCKKKNQSGYQLSAAFCGGDSSETLSMYLDSGNNHCSARFDDLVNDILVKLSDIRKDNRLILRVDSGYGSDDNLIKIKNKIWFVAKAYSTVRATNIAKTIGKKDWVEVDECVDVYELPHTDGLRYILVRVLTRTGDFEYTMLVSNIPLAKMSTSEMFHFYNKRQTIEAFFKTCKNLYHIRNLRTRKFEGIQTFLWMVFITHNLLSWFKSTMLSDTKLEGVGTKTLVEKLGSIVAEVSKVGGIIKVTLPQISVLARKFVECMQPKYKQISLFSTS</sequence>
<dbReference type="EMBL" id="OMOF01000391">
    <property type="protein sequence ID" value="SPF49511.1"/>
    <property type="molecule type" value="Genomic_DNA"/>
</dbReference>